<protein>
    <recommendedName>
        <fullName evidence="4">Right handed beta helix domain-containing protein</fullName>
    </recommendedName>
</protein>
<evidence type="ECO:0000313" key="3">
    <source>
        <dbReference type="Proteomes" id="UP000320390"/>
    </source>
</evidence>
<feature type="chain" id="PRO_5021722162" description="Right handed beta helix domain-containing protein" evidence="1">
    <location>
        <begin position="22"/>
        <end position="391"/>
    </location>
</feature>
<evidence type="ECO:0000256" key="1">
    <source>
        <dbReference type="SAM" id="SignalP"/>
    </source>
</evidence>
<evidence type="ECO:0008006" key="4">
    <source>
        <dbReference type="Google" id="ProtNLM"/>
    </source>
</evidence>
<dbReference type="AlphaFoldDB" id="A0A518F0D4"/>
<reference evidence="2 3" key="1">
    <citation type="submission" date="2019-02" db="EMBL/GenBank/DDBJ databases">
        <title>Deep-cultivation of Planctomycetes and their phenomic and genomic characterization uncovers novel biology.</title>
        <authorList>
            <person name="Wiegand S."/>
            <person name="Jogler M."/>
            <person name="Boedeker C."/>
            <person name="Pinto D."/>
            <person name="Vollmers J."/>
            <person name="Rivas-Marin E."/>
            <person name="Kohn T."/>
            <person name="Peeters S.H."/>
            <person name="Heuer A."/>
            <person name="Rast P."/>
            <person name="Oberbeckmann S."/>
            <person name="Bunk B."/>
            <person name="Jeske O."/>
            <person name="Meyerdierks A."/>
            <person name="Storesund J.E."/>
            <person name="Kallscheuer N."/>
            <person name="Luecker S."/>
            <person name="Lage O.M."/>
            <person name="Pohl T."/>
            <person name="Merkel B.J."/>
            <person name="Hornburger P."/>
            <person name="Mueller R.-W."/>
            <person name="Bruemmer F."/>
            <person name="Labrenz M."/>
            <person name="Spormann A.M."/>
            <person name="Op den Camp H."/>
            <person name="Overmann J."/>
            <person name="Amann R."/>
            <person name="Jetten M.S.M."/>
            <person name="Mascher T."/>
            <person name="Medema M.H."/>
            <person name="Devos D.P."/>
            <person name="Kaster A.-K."/>
            <person name="Ovreas L."/>
            <person name="Rohde M."/>
            <person name="Galperin M.Y."/>
            <person name="Jogler C."/>
        </authorList>
    </citation>
    <scope>NUCLEOTIDE SEQUENCE [LARGE SCALE GENOMIC DNA]</scope>
    <source>
        <strain evidence="2 3">Poly30</strain>
    </source>
</reference>
<dbReference type="InterPro" id="IPR011050">
    <property type="entry name" value="Pectin_lyase_fold/virulence"/>
</dbReference>
<organism evidence="2 3">
    <name type="scientific">Saltatorellus ferox</name>
    <dbReference type="NCBI Taxonomy" id="2528018"/>
    <lineage>
        <taxon>Bacteria</taxon>
        <taxon>Pseudomonadati</taxon>
        <taxon>Planctomycetota</taxon>
        <taxon>Planctomycetia</taxon>
        <taxon>Planctomycetia incertae sedis</taxon>
        <taxon>Saltatorellus</taxon>
    </lineage>
</organism>
<keyword evidence="1" id="KW-0732">Signal</keyword>
<evidence type="ECO:0000313" key="2">
    <source>
        <dbReference type="EMBL" id="QDV09791.1"/>
    </source>
</evidence>
<keyword evidence="3" id="KW-1185">Reference proteome</keyword>
<gene>
    <name evidence="2" type="ORF">Poly30_53510</name>
</gene>
<accession>A0A518F0D4</accession>
<dbReference type="Proteomes" id="UP000320390">
    <property type="component" value="Chromosome"/>
</dbReference>
<dbReference type="SUPFAM" id="SSF51126">
    <property type="entry name" value="Pectin lyase-like"/>
    <property type="match status" value="1"/>
</dbReference>
<proteinExistence type="predicted"/>
<name>A0A518F0D4_9BACT</name>
<feature type="signal peptide" evidence="1">
    <location>
        <begin position="1"/>
        <end position="21"/>
    </location>
</feature>
<dbReference type="EMBL" id="CP036434">
    <property type="protein sequence ID" value="QDV09791.1"/>
    <property type="molecule type" value="Genomic_DNA"/>
</dbReference>
<dbReference type="RefSeq" id="WP_145204804.1">
    <property type="nucleotide sequence ID" value="NZ_CP036434.1"/>
</dbReference>
<sequence length="391" mass="40822" precursor="true">MLITAPSLLATAALALFPSLPSDVHIVAADGSGDFSTFSAAYAAAAEGDVLYVTDQPSTQWIEIDTKGVTVINTDPDWRSSRLSVRNIPADSRVVLRGITLGTHAKFLFSHCEGPIVLDGAETYGLVPILISDHLIKDCDAVSIRQSLIYPGYAYGAYAPSFPGLRIARSNVLIDNCEIRGLSGEWGWSGGFCQTCCGDGSAGSIGLEVRDASHVRVHSSVIAGGIGGQTPGIYCYSGVSAPAYIIDSTSIVVFADVLTMAQVPSVGTPTILADAPRTFRLPTSVTAGAPFQTRAFGVAGDTVYALVGSNLTHVQLGDTAGVLQVADSHGRRRLGSLPPGGENTYTFPSPALAQGEVLSVPIQAAFVDALGQIRLAPADFLEFRGPGVPIW</sequence>